<sequence>MSCVDSDVYLSIVIFHLHFTNLVSSVYVQFNSLQTETGFCSVQSSPPTPFHKRLVYSLYTPYTSAPLEHRFINICPVHIYSN</sequence>
<proteinExistence type="predicted"/>
<evidence type="ECO:0000313" key="1">
    <source>
        <dbReference type="EMBL" id="CEK83786.1"/>
    </source>
</evidence>
<name>A0A0B7AUU1_9EUPU</name>
<reference evidence="1" key="1">
    <citation type="submission" date="2014-12" db="EMBL/GenBank/DDBJ databases">
        <title>Insight into the proteome of Arion vulgaris.</title>
        <authorList>
            <person name="Aradska J."/>
            <person name="Bulat T."/>
            <person name="Smidak R."/>
            <person name="Sarate P."/>
            <person name="Gangsoo J."/>
            <person name="Sialana F."/>
            <person name="Bilban M."/>
            <person name="Lubec G."/>
        </authorList>
    </citation>
    <scope>NUCLEOTIDE SEQUENCE</scope>
    <source>
        <tissue evidence="1">Skin</tissue>
    </source>
</reference>
<dbReference type="EMBL" id="HACG01036921">
    <property type="protein sequence ID" value="CEK83786.1"/>
    <property type="molecule type" value="Transcribed_RNA"/>
</dbReference>
<gene>
    <name evidence="1" type="primary">ORF139011</name>
</gene>
<dbReference type="AlphaFoldDB" id="A0A0B7AUU1"/>
<accession>A0A0B7AUU1</accession>
<protein>
    <submittedName>
        <fullName evidence="1">Uncharacterized protein</fullName>
    </submittedName>
</protein>
<organism evidence="1">
    <name type="scientific">Arion vulgaris</name>
    <dbReference type="NCBI Taxonomy" id="1028688"/>
    <lineage>
        <taxon>Eukaryota</taxon>
        <taxon>Metazoa</taxon>
        <taxon>Spiralia</taxon>
        <taxon>Lophotrochozoa</taxon>
        <taxon>Mollusca</taxon>
        <taxon>Gastropoda</taxon>
        <taxon>Heterobranchia</taxon>
        <taxon>Euthyneura</taxon>
        <taxon>Panpulmonata</taxon>
        <taxon>Eupulmonata</taxon>
        <taxon>Stylommatophora</taxon>
        <taxon>Helicina</taxon>
        <taxon>Arionoidea</taxon>
        <taxon>Arionidae</taxon>
        <taxon>Arion</taxon>
    </lineage>
</organism>